<proteinExistence type="predicted"/>
<name>A0A0L0N590_TOLOC</name>
<keyword evidence="2" id="KW-1185">Reference proteome</keyword>
<dbReference type="Proteomes" id="UP000036947">
    <property type="component" value="Unassembled WGS sequence"/>
</dbReference>
<organism evidence="1 2">
    <name type="scientific">Tolypocladium ophioglossoides (strain CBS 100239)</name>
    <name type="common">Snaketongue truffleclub</name>
    <name type="synonym">Elaphocordyceps ophioglossoides</name>
    <dbReference type="NCBI Taxonomy" id="1163406"/>
    <lineage>
        <taxon>Eukaryota</taxon>
        <taxon>Fungi</taxon>
        <taxon>Dikarya</taxon>
        <taxon>Ascomycota</taxon>
        <taxon>Pezizomycotina</taxon>
        <taxon>Sordariomycetes</taxon>
        <taxon>Hypocreomycetidae</taxon>
        <taxon>Hypocreales</taxon>
        <taxon>Ophiocordycipitaceae</taxon>
        <taxon>Tolypocladium</taxon>
    </lineage>
</organism>
<dbReference type="OrthoDB" id="414540at2759"/>
<gene>
    <name evidence="1" type="ORF">TOPH_06128</name>
</gene>
<evidence type="ECO:0000313" key="1">
    <source>
        <dbReference type="EMBL" id="KND89179.1"/>
    </source>
</evidence>
<protein>
    <submittedName>
        <fullName evidence="1">Uncharacterized protein</fullName>
    </submittedName>
</protein>
<accession>A0A0L0N590</accession>
<sequence>MAFSPTLLGDRVGIVTGAGPPHGIGRSLVLSLAATGNLDPYAEYTEGCSTEHLSSRVRAVKQFIAQYGHLDFFSPIRALDATSEFYRRPECRSSLAASHKPLQDTDAAYYDNTMSIMQRFFFSLYDAGQGMGVSSAERTKPAGSP</sequence>
<reference evidence="1 2" key="1">
    <citation type="journal article" date="2015" name="BMC Genomics">
        <title>The genome of the truffle-parasite Tolypocladium ophioglossoides and the evolution of antifungal peptaibiotics.</title>
        <authorList>
            <person name="Quandt C.A."/>
            <person name="Bushley K.E."/>
            <person name="Spatafora J.W."/>
        </authorList>
    </citation>
    <scope>NUCLEOTIDE SEQUENCE [LARGE SCALE GENOMIC DNA]</scope>
    <source>
        <strain evidence="1 2">CBS 100239</strain>
    </source>
</reference>
<dbReference type="EMBL" id="LFRF01000020">
    <property type="protein sequence ID" value="KND89179.1"/>
    <property type="molecule type" value="Genomic_DNA"/>
</dbReference>
<evidence type="ECO:0000313" key="2">
    <source>
        <dbReference type="Proteomes" id="UP000036947"/>
    </source>
</evidence>
<comment type="caution">
    <text evidence="1">The sequence shown here is derived from an EMBL/GenBank/DDBJ whole genome shotgun (WGS) entry which is preliminary data.</text>
</comment>
<dbReference type="AlphaFoldDB" id="A0A0L0N590"/>